<dbReference type="Pfam" id="PF09718">
    <property type="entry name" value="Tape_meas_lam_C"/>
    <property type="match status" value="1"/>
</dbReference>
<name>A0A6S7CQR9_9BURK</name>
<feature type="coiled-coil region" evidence="1">
    <location>
        <begin position="692"/>
        <end position="719"/>
    </location>
</feature>
<feature type="transmembrane region" description="Helical" evidence="2">
    <location>
        <begin position="155"/>
        <end position="178"/>
    </location>
</feature>
<proteinExistence type="predicted"/>
<accession>A0A6S7CQR9</accession>
<evidence type="ECO:0008006" key="7">
    <source>
        <dbReference type="Google" id="ProtNLM"/>
    </source>
</evidence>
<evidence type="ECO:0000256" key="1">
    <source>
        <dbReference type="SAM" id="Coils"/>
    </source>
</evidence>
<keyword evidence="2" id="KW-0812">Transmembrane</keyword>
<keyword evidence="6" id="KW-1185">Reference proteome</keyword>
<dbReference type="InterPro" id="IPR006431">
    <property type="entry name" value="Phage_tape_meas_C"/>
</dbReference>
<reference evidence="5 6" key="1">
    <citation type="submission" date="2020-04" db="EMBL/GenBank/DDBJ databases">
        <authorList>
            <person name="De Canck E."/>
        </authorList>
    </citation>
    <scope>NUCLEOTIDE SEQUENCE [LARGE SCALE GENOMIC DNA]</scope>
    <source>
        <strain evidence="5 6">LMG 28138</strain>
    </source>
</reference>
<evidence type="ECO:0000313" key="6">
    <source>
        <dbReference type="Proteomes" id="UP000494115"/>
    </source>
</evidence>
<gene>
    <name evidence="5" type="ORF">LMG28138_03889</name>
</gene>
<evidence type="ECO:0000256" key="2">
    <source>
        <dbReference type="SAM" id="Phobius"/>
    </source>
</evidence>
<keyword evidence="2" id="KW-0472">Membrane</keyword>
<organism evidence="5 6">
    <name type="scientific">Pararobbsia alpina</name>
    <dbReference type="NCBI Taxonomy" id="621374"/>
    <lineage>
        <taxon>Bacteria</taxon>
        <taxon>Pseudomonadati</taxon>
        <taxon>Pseudomonadota</taxon>
        <taxon>Betaproteobacteria</taxon>
        <taxon>Burkholderiales</taxon>
        <taxon>Burkholderiaceae</taxon>
        <taxon>Pararobbsia</taxon>
    </lineage>
</organism>
<feature type="domain" description="Bacteriophage tail tape measure C-terminal" evidence="4">
    <location>
        <begin position="730"/>
        <end position="788"/>
    </location>
</feature>
<evidence type="ECO:0000259" key="3">
    <source>
        <dbReference type="Pfam" id="PF06791"/>
    </source>
</evidence>
<dbReference type="EMBL" id="CADIKM010000021">
    <property type="protein sequence ID" value="CAB3795485.1"/>
    <property type="molecule type" value="Genomic_DNA"/>
</dbReference>
<feature type="domain" description="Bacteriophage tail tape measure N-terminal" evidence="3">
    <location>
        <begin position="105"/>
        <end position="298"/>
    </location>
</feature>
<dbReference type="Pfam" id="PF06791">
    <property type="entry name" value="TMP_2"/>
    <property type="match status" value="1"/>
</dbReference>
<sequence>MAANQTSVKVTADASGYTAELDRAAKSAAAFGAAQDAASRRVQAAQAAIAEAADNGSTASAKAINNFVSQLSRQADAAGKTQAQMMQLKAAQLGVADSVSEYISQIESAAEHTEHLSFASSGARRELLVLAHEASQGNWSRFGGSLMVLGERIDAMALLLSPLGLAFAATAGTAALFFKMVHDGYAEIDAFNKAINATGGFIGLSAAQMAEMSNGLQTGSMSLKTVRDAMAQVAATGAFTADNLGLATQAAVAMASDIGIGTDKAAESLAKIQDNVLSWVDSYQRAHHTFSAAQVEEIDNFVKLGDTAGATNAIMRDLANSHAAIEADANAHMGAVLDWWNQLKYSVTTVRNAISNIGVPDSIDKQVGDQFAKVEAAQKALAAIQGGSSFSVDAAKQQLAVEMQKLDVLRQQQTVVNSAQRAREASAKSGDAKVAVDSYLRDDKYATPSEKRGNELDAENTAFTKATKDLSQTSADYQAALKKHYAAVQQINDEYAKKTKPKNNSQAFNGRLTSMVAANQLIEAEEKRSATALKAQRDAGYIDNTTYLQRLHDLQATAIDQEIANAQKRVDIAAAKPESSAYQEALKTLQDLTSQRKAVDQELTLALQKSAQVRAGNVQKYSEQEASVLGKQTDSYSTTYKTRFLSTDQKADYDARLKVVQDYQTQLAALKEKYSGPAADQLEYQQEKAVAAQAYEDQRAALEAHLQQEQQLRESYSEQFQKAALAVVGSAQTNAQTAAAAFQASFNDMNNALESFVTTGKFSFSSFATSVLDDLAKIALKAAESQIFNALFNTDSTGFSTGGSVGHYATGGSITGAGTGTSDSIPAMLSNGEYVIRASQANKYRSLLDSINNGRAAHFATGGVVGSVGTQTVGPSVSGGSPIHLSLSGGGGGLTPQDLVALAPQFQSMIDKRMSQKMGGQGGYADMIRRNRI</sequence>
<evidence type="ECO:0000313" key="5">
    <source>
        <dbReference type="EMBL" id="CAB3795485.1"/>
    </source>
</evidence>
<protein>
    <recommendedName>
        <fullName evidence="7">Bacteriophage tail tape measure C-terminal domain-containing protein</fullName>
    </recommendedName>
</protein>
<evidence type="ECO:0000259" key="4">
    <source>
        <dbReference type="Pfam" id="PF09718"/>
    </source>
</evidence>
<keyword evidence="2" id="KW-1133">Transmembrane helix</keyword>
<dbReference type="InterPro" id="IPR009628">
    <property type="entry name" value="Phage_tape_measure_N"/>
</dbReference>
<feature type="coiled-coil region" evidence="1">
    <location>
        <begin position="582"/>
        <end position="609"/>
    </location>
</feature>
<dbReference type="Proteomes" id="UP000494115">
    <property type="component" value="Unassembled WGS sequence"/>
</dbReference>
<dbReference type="AlphaFoldDB" id="A0A6S7CQR9"/>
<keyword evidence="1" id="KW-0175">Coiled coil</keyword>
<dbReference type="RefSeq" id="WP_175106442.1">
    <property type="nucleotide sequence ID" value="NZ_CADIKM010000021.1"/>
</dbReference>